<gene>
    <name evidence="1" type="ORF">Catovirus_1_861</name>
</gene>
<protein>
    <submittedName>
        <fullName evidence="1">Uncharacterized protein</fullName>
    </submittedName>
</protein>
<name>A0A1V0SAU9_9VIRU</name>
<proteinExistence type="predicted"/>
<evidence type="ECO:0000313" key="1">
    <source>
        <dbReference type="EMBL" id="ARF08811.1"/>
    </source>
</evidence>
<accession>A0A1V0SAU9</accession>
<organism evidence="1">
    <name type="scientific">Catovirus CTV1</name>
    <dbReference type="NCBI Taxonomy" id="1977631"/>
    <lineage>
        <taxon>Viruses</taxon>
        <taxon>Varidnaviria</taxon>
        <taxon>Bamfordvirae</taxon>
        <taxon>Nucleocytoviricota</taxon>
        <taxon>Megaviricetes</taxon>
        <taxon>Imitervirales</taxon>
        <taxon>Mimiviridae</taxon>
        <taxon>Klosneuvirinae</taxon>
        <taxon>Catovirus</taxon>
    </lineage>
</organism>
<dbReference type="EMBL" id="KY684083">
    <property type="protein sequence ID" value="ARF08811.1"/>
    <property type="molecule type" value="Genomic_DNA"/>
</dbReference>
<sequence length="67" mass="7977">MSLLLHNLRSFVVFNHISPGLYECISKEIKSRTKKIKKLRKNIIKLVEYTKRLEETIDSLQNPDQMF</sequence>
<reference evidence="1" key="1">
    <citation type="journal article" date="2017" name="Science">
        <title>Giant viruses with an expanded complement of translation system components.</title>
        <authorList>
            <person name="Schulz F."/>
            <person name="Yutin N."/>
            <person name="Ivanova N.N."/>
            <person name="Ortega D.R."/>
            <person name="Lee T.K."/>
            <person name="Vierheilig J."/>
            <person name="Daims H."/>
            <person name="Horn M."/>
            <person name="Wagner M."/>
            <person name="Jensen G.J."/>
            <person name="Kyrpides N.C."/>
            <person name="Koonin E.V."/>
            <person name="Woyke T."/>
        </authorList>
    </citation>
    <scope>NUCLEOTIDE SEQUENCE</scope>
    <source>
        <strain evidence="1">CTV1</strain>
    </source>
</reference>